<protein>
    <submittedName>
        <fullName evidence="2">Zinc knuckle CX2CX4HX4C</fullName>
    </submittedName>
</protein>
<evidence type="ECO:0000313" key="2">
    <source>
        <dbReference type="EMBL" id="GEU68804.1"/>
    </source>
</evidence>
<feature type="compositionally biased region" description="Polar residues" evidence="1">
    <location>
        <begin position="274"/>
        <end position="283"/>
    </location>
</feature>
<sequence length="401" mass="45243">MLQYFVWSTGVPLKSVSKGLVAIGVPTLSHEKDVIDRRYACLTDQPDEKMSLPLREHYLDNEDRDLNYYVQVPSSDIVLSALNSLSANASSGNYSYRERQAFVSFSNVLRMSYLSQHYGVTWTVDYAVTSFKPARWKVHVNSLRDHGFVGYHFEYRVTLGFGSIAGGIDHVNPIIRLPLEHGISRVLGKDDYSKPSESGVVKLKIEDNVNFEIKSQFMRELREDTFSENKNEDAHDHVDRVLNIGPVPGVTPTQALTTMQTRANHSQKWHDGTSSKNVSSDSNTDGLATIVSKLNNLGCDIKNLKENVHAIQVGCQICKGPHLAKECPLDEEVKRLEEVKYGEFRSSAPVNESNGVKFHVGPPGYYIRIDNRPPYVEKRPSLEELMNKHLEESAQRSTEMK</sequence>
<feature type="region of interest" description="Disordered" evidence="1">
    <location>
        <begin position="262"/>
        <end position="283"/>
    </location>
</feature>
<comment type="caution">
    <text evidence="2">The sequence shown here is derived from an EMBL/GenBank/DDBJ whole genome shotgun (WGS) entry which is preliminary data.</text>
</comment>
<evidence type="ECO:0000256" key="1">
    <source>
        <dbReference type="SAM" id="MobiDB-lite"/>
    </source>
</evidence>
<dbReference type="EMBL" id="BKCJ010005818">
    <property type="protein sequence ID" value="GEU68804.1"/>
    <property type="molecule type" value="Genomic_DNA"/>
</dbReference>
<accession>A0A6L2M8C3</accession>
<reference evidence="2" key="1">
    <citation type="journal article" date="2019" name="Sci. Rep.">
        <title>Draft genome of Tanacetum cinerariifolium, the natural source of mosquito coil.</title>
        <authorList>
            <person name="Yamashiro T."/>
            <person name="Shiraishi A."/>
            <person name="Satake H."/>
            <person name="Nakayama K."/>
        </authorList>
    </citation>
    <scope>NUCLEOTIDE SEQUENCE</scope>
</reference>
<organism evidence="2">
    <name type="scientific">Tanacetum cinerariifolium</name>
    <name type="common">Dalmatian daisy</name>
    <name type="synonym">Chrysanthemum cinerariifolium</name>
    <dbReference type="NCBI Taxonomy" id="118510"/>
    <lineage>
        <taxon>Eukaryota</taxon>
        <taxon>Viridiplantae</taxon>
        <taxon>Streptophyta</taxon>
        <taxon>Embryophyta</taxon>
        <taxon>Tracheophyta</taxon>
        <taxon>Spermatophyta</taxon>
        <taxon>Magnoliopsida</taxon>
        <taxon>eudicotyledons</taxon>
        <taxon>Gunneridae</taxon>
        <taxon>Pentapetalae</taxon>
        <taxon>asterids</taxon>
        <taxon>campanulids</taxon>
        <taxon>Asterales</taxon>
        <taxon>Asteraceae</taxon>
        <taxon>Asteroideae</taxon>
        <taxon>Anthemideae</taxon>
        <taxon>Anthemidinae</taxon>
        <taxon>Tanacetum</taxon>
    </lineage>
</organism>
<name>A0A6L2M8C3_TANCI</name>
<dbReference type="AlphaFoldDB" id="A0A6L2M8C3"/>
<gene>
    <name evidence="2" type="ORF">Tci_040782</name>
</gene>
<proteinExistence type="predicted"/>